<evidence type="ECO:0000256" key="8">
    <source>
        <dbReference type="ARBA" id="ARBA00022777"/>
    </source>
</evidence>
<dbReference type="SUPFAM" id="SSF55604">
    <property type="entry name" value="Glucose permease domain IIB"/>
    <property type="match status" value="1"/>
</dbReference>
<dbReference type="InterPro" id="IPR018113">
    <property type="entry name" value="PTrfase_EIIB_Cys"/>
</dbReference>
<dbReference type="Proteomes" id="UP001233112">
    <property type="component" value="Chromosome"/>
</dbReference>
<dbReference type="InterPro" id="IPR003352">
    <property type="entry name" value="PTS_EIIC"/>
</dbReference>
<protein>
    <submittedName>
        <fullName evidence="15">PTS transporter subunit EIIC</fullName>
    </submittedName>
</protein>
<dbReference type="PANTHER" id="PTHR30175:SF1">
    <property type="entry name" value="PTS SYSTEM ARBUTIN-, CELLOBIOSE-, AND SALICIN-SPECIFIC EIIBC COMPONENT-RELATED"/>
    <property type="match status" value="1"/>
</dbReference>
<organism evidence="15 16">
    <name type="scientific">Lacticaseibacillus parahuelsenbergensis</name>
    <dbReference type="NCBI Taxonomy" id="3068305"/>
    <lineage>
        <taxon>Bacteria</taxon>
        <taxon>Bacillati</taxon>
        <taxon>Bacillota</taxon>
        <taxon>Bacilli</taxon>
        <taxon>Lactobacillales</taxon>
        <taxon>Lactobacillaceae</taxon>
        <taxon>Lacticaseibacillus</taxon>
    </lineage>
</organism>
<reference evidence="15 16" key="1">
    <citation type="submission" date="2023-08" db="EMBL/GenBank/DDBJ databases">
        <authorList>
            <person name="Buchebner-Jance M."/>
        </authorList>
    </citation>
    <scope>NUCLEOTIDE SEQUENCE [LARGE SCALE GENOMIC DNA]</scope>
    <source>
        <strain evidence="15 16">NCIMB 15471</strain>
    </source>
</reference>
<feature type="active site" description="Phosphocysteine intermediate; for EIIB activity" evidence="11">
    <location>
        <position position="62"/>
    </location>
</feature>
<dbReference type="PROSITE" id="PS51103">
    <property type="entry name" value="PTS_EIIC_TYPE_1"/>
    <property type="match status" value="1"/>
</dbReference>
<sequence length="513" mass="56096">MTLSWQHPEDVLELVLPDSFTFPGCFFIPVFRRIRMEKHERIGNEIIANIGRLTNVGSVARCYTRLRIRIKDDAKVELDKLNEIEGVVKAFASEGKVQIVMPGYLDKVFEYINAEFIGGSRVSEAGSAVRSDEVADKNRKPFTLRRLLNGVLDAISNSLTPVIGGLAMAGLFLALLNLLTVSHIVAQGSETYRLLYLMGNSLFYFLPFLVAYGASRYFKTNTILSLMLAGIMMQPDFVKMVSAGSAIHLFGIPVAAVDYSTSLIPILVTVWVQSLLEKVVDRPWMNKLGLLKMFPVFLIMAPLTLLVTGPIGQGVASVIANGSLWIYDQAPVVGITLLSLLIGFFIITGSHWVFFPVAIANLKQLGYDPFLWVAFAVWNFAELGMALAILVKGKKRSVKTFSATAAFSIAASGITEPAVYGLMLKMKKPIIPSIIASGVGGLFFGLCQVKVFSLVTVSILSLPQFINPAGGNNFVLAVVGLLLTTVVSFALNWFWGIDESMFDEDEIEAAAEV</sequence>
<evidence type="ECO:0000256" key="5">
    <source>
        <dbReference type="ARBA" id="ARBA00022679"/>
    </source>
</evidence>
<keyword evidence="16" id="KW-1185">Reference proteome</keyword>
<feature type="transmembrane region" description="Helical" evidence="12">
    <location>
        <begin position="403"/>
        <end position="422"/>
    </location>
</feature>
<feature type="transmembrane region" description="Helical" evidence="12">
    <location>
        <begin position="474"/>
        <end position="495"/>
    </location>
</feature>
<proteinExistence type="predicted"/>
<dbReference type="PROSITE" id="PS01035">
    <property type="entry name" value="PTS_EIIB_TYPE_1_CYS"/>
    <property type="match status" value="1"/>
</dbReference>
<keyword evidence="8" id="KW-0418">Kinase</keyword>
<evidence type="ECO:0000256" key="3">
    <source>
        <dbReference type="ARBA" id="ARBA00022475"/>
    </source>
</evidence>
<feature type="transmembrane region" description="Helical" evidence="12">
    <location>
        <begin position="434"/>
        <end position="462"/>
    </location>
</feature>
<dbReference type="InterPro" id="IPR050558">
    <property type="entry name" value="PTS_Sugar-Specific_Components"/>
</dbReference>
<dbReference type="InterPro" id="IPR036878">
    <property type="entry name" value="Glu_permease_IIB"/>
</dbReference>
<evidence type="ECO:0000256" key="4">
    <source>
        <dbReference type="ARBA" id="ARBA00022597"/>
    </source>
</evidence>
<evidence type="ECO:0000256" key="7">
    <source>
        <dbReference type="ARBA" id="ARBA00022692"/>
    </source>
</evidence>
<evidence type="ECO:0000256" key="10">
    <source>
        <dbReference type="ARBA" id="ARBA00023136"/>
    </source>
</evidence>
<dbReference type="Pfam" id="PF00367">
    <property type="entry name" value="PTS_EIIB"/>
    <property type="match status" value="1"/>
</dbReference>
<feature type="transmembrane region" description="Helical" evidence="12">
    <location>
        <begin position="162"/>
        <end position="182"/>
    </location>
</feature>
<evidence type="ECO:0000256" key="12">
    <source>
        <dbReference type="SAM" id="Phobius"/>
    </source>
</evidence>
<evidence type="ECO:0000313" key="15">
    <source>
        <dbReference type="EMBL" id="WLV78028.1"/>
    </source>
</evidence>
<dbReference type="InterPro" id="IPR001996">
    <property type="entry name" value="PTS_IIB_1"/>
</dbReference>
<evidence type="ECO:0000256" key="6">
    <source>
        <dbReference type="ARBA" id="ARBA00022683"/>
    </source>
</evidence>
<feature type="domain" description="PTS EIIC type-1" evidence="14">
    <location>
        <begin position="153"/>
        <end position="511"/>
    </location>
</feature>
<evidence type="ECO:0000256" key="1">
    <source>
        <dbReference type="ARBA" id="ARBA00004651"/>
    </source>
</evidence>
<evidence type="ECO:0000256" key="11">
    <source>
        <dbReference type="PROSITE-ProRule" id="PRU00421"/>
    </source>
</evidence>
<dbReference type="EMBL" id="CP132482">
    <property type="protein sequence ID" value="WLV78028.1"/>
    <property type="molecule type" value="Genomic_DNA"/>
</dbReference>
<evidence type="ECO:0000259" key="14">
    <source>
        <dbReference type="PROSITE" id="PS51103"/>
    </source>
</evidence>
<keyword evidence="6" id="KW-0598">Phosphotransferase system</keyword>
<evidence type="ECO:0000313" key="16">
    <source>
        <dbReference type="Proteomes" id="UP001233112"/>
    </source>
</evidence>
<keyword evidence="4" id="KW-0762">Sugar transport</keyword>
<keyword evidence="10 12" id="KW-0472">Membrane</keyword>
<dbReference type="PROSITE" id="PS51098">
    <property type="entry name" value="PTS_EIIB_TYPE_1"/>
    <property type="match status" value="1"/>
</dbReference>
<evidence type="ECO:0000259" key="13">
    <source>
        <dbReference type="PROSITE" id="PS51098"/>
    </source>
</evidence>
<feature type="transmembrane region" description="Helical" evidence="12">
    <location>
        <begin position="194"/>
        <end position="214"/>
    </location>
</feature>
<dbReference type="Gene3D" id="3.30.1360.60">
    <property type="entry name" value="Glucose permease domain IIB"/>
    <property type="match status" value="1"/>
</dbReference>
<feature type="domain" description="PTS EIIB type-1" evidence="13">
    <location>
        <begin position="40"/>
        <end position="122"/>
    </location>
</feature>
<feature type="transmembrane region" description="Helical" evidence="12">
    <location>
        <begin position="370"/>
        <end position="391"/>
    </location>
</feature>
<evidence type="ECO:0000256" key="2">
    <source>
        <dbReference type="ARBA" id="ARBA00022448"/>
    </source>
</evidence>
<keyword evidence="5" id="KW-0808">Transferase</keyword>
<dbReference type="PANTHER" id="PTHR30175">
    <property type="entry name" value="PHOSPHOTRANSFERASE SYSTEM TRANSPORT PROTEIN"/>
    <property type="match status" value="1"/>
</dbReference>
<dbReference type="Pfam" id="PF02378">
    <property type="entry name" value="PTS_EIIC"/>
    <property type="match status" value="1"/>
</dbReference>
<feature type="transmembrane region" description="Helical" evidence="12">
    <location>
        <begin position="293"/>
        <end position="320"/>
    </location>
</feature>
<name>A0ABY9L2Q0_9LACO</name>
<feature type="transmembrane region" description="Helical" evidence="12">
    <location>
        <begin position="250"/>
        <end position="273"/>
    </location>
</feature>
<dbReference type="InterPro" id="IPR013013">
    <property type="entry name" value="PTS_EIIC_1"/>
</dbReference>
<keyword evidence="7 12" id="KW-0812">Transmembrane</keyword>
<gene>
    <name evidence="15" type="ORF">LACPH_002815</name>
</gene>
<feature type="transmembrane region" description="Helical" evidence="12">
    <location>
        <begin position="332"/>
        <end position="355"/>
    </location>
</feature>
<keyword evidence="2" id="KW-0813">Transport</keyword>
<comment type="subcellular location">
    <subcellularLocation>
        <location evidence="1">Cell membrane</location>
        <topology evidence="1">Multi-pass membrane protein</topology>
    </subcellularLocation>
</comment>
<keyword evidence="9 12" id="KW-1133">Transmembrane helix</keyword>
<accession>A0ABY9L2Q0</accession>
<keyword evidence="3" id="KW-1003">Cell membrane</keyword>
<evidence type="ECO:0000256" key="9">
    <source>
        <dbReference type="ARBA" id="ARBA00022989"/>
    </source>
</evidence>